<proteinExistence type="predicted"/>
<evidence type="ECO:0000313" key="3">
    <source>
        <dbReference type="Proteomes" id="UP000015105"/>
    </source>
</evidence>
<keyword evidence="3" id="KW-1185">Reference proteome</keyword>
<name>A0A453SDR2_AEGTS</name>
<feature type="transmembrane region" description="Helical" evidence="1">
    <location>
        <begin position="7"/>
        <end position="30"/>
    </location>
</feature>
<reference evidence="3" key="2">
    <citation type="journal article" date="2017" name="Nat. Plants">
        <title>The Aegilops tauschii genome reveals multiple impacts of transposons.</title>
        <authorList>
            <person name="Zhao G."/>
            <person name="Zou C."/>
            <person name="Li K."/>
            <person name="Wang K."/>
            <person name="Li T."/>
            <person name="Gao L."/>
            <person name="Zhang X."/>
            <person name="Wang H."/>
            <person name="Yang Z."/>
            <person name="Liu X."/>
            <person name="Jiang W."/>
            <person name="Mao L."/>
            <person name="Kong X."/>
            <person name="Jiao Y."/>
            <person name="Jia J."/>
        </authorList>
    </citation>
    <scope>NUCLEOTIDE SEQUENCE [LARGE SCALE GENOMIC DNA]</scope>
    <source>
        <strain evidence="3">cv. AL8/78</strain>
    </source>
</reference>
<organism evidence="2 3">
    <name type="scientific">Aegilops tauschii subsp. strangulata</name>
    <name type="common">Goatgrass</name>
    <dbReference type="NCBI Taxonomy" id="200361"/>
    <lineage>
        <taxon>Eukaryota</taxon>
        <taxon>Viridiplantae</taxon>
        <taxon>Streptophyta</taxon>
        <taxon>Embryophyta</taxon>
        <taxon>Tracheophyta</taxon>
        <taxon>Spermatophyta</taxon>
        <taxon>Magnoliopsida</taxon>
        <taxon>Liliopsida</taxon>
        <taxon>Poales</taxon>
        <taxon>Poaceae</taxon>
        <taxon>BOP clade</taxon>
        <taxon>Pooideae</taxon>
        <taxon>Triticodae</taxon>
        <taxon>Triticeae</taxon>
        <taxon>Triticinae</taxon>
        <taxon>Aegilops</taxon>
    </lineage>
</organism>
<evidence type="ECO:0000313" key="2">
    <source>
        <dbReference type="EnsemblPlants" id="AET7Gv20911600.9"/>
    </source>
</evidence>
<dbReference type="Gramene" id="AET7Gv20911600.9">
    <property type="protein sequence ID" value="AET7Gv20911600.9"/>
    <property type="gene ID" value="AET7Gv20911600"/>
</dbReference>
<keyword evidence="1" id="KW-0812">Transmembrane</keyword>
<reference evidence="3" key="1">
    <citation type="journal article" date="2014" name="Science">
        <title>Ancient hybridizations among the ancestral genomes of bread wheat.</title>
        <authorList>
            <consortium name="International Wheat Genome Sequencing Consortium,"/>
            <person name="Marcussen T."/>
            <person name="Sandve S.R."/>
            <person name="Heier L."/>
            <person name="Spannagl M."/>
            <person name="Pfeifer M."/>
            <person name="Jakobsen K.S."/>
            <person name="Wulff B.B."/>
            <person name="Steuernagel B."/>
            <person name="Mayer K.F."/>
            <person name="Olsen O.A."/>
        </authorList>
    </citation>
    <scope>NUCLEOTIDE SEQUENCE [LARGE SCALE GENOMIC DNA]</scope>
    <source>
        <strain evidence="3">cv. AL8/78</strain>
    </source>
</reference>
<reference evidence="2" key="3">
    <citation type="journal article" date="2017" name="Nature">
        <title>Genome sequence of the progenitor of the wheat D genome Aegilops tauschii.</title>
        <authorList>
            <person name="Luo M.C."/>
            <person name="Gu Y.Q."/>
            <person name="Puiu D."/>
            <person name="Wang H."/>
            <person name="Twardziok S.O."/>
            <person name="Deal K.R."/>
            <person name="Huo N."/>
            <person name="Zhu T."/>
            <person name="Wang L."/>
            <person name="Wang Y."/>
            <person name="McGuire P.E."/>
            <person name="Liu S."/>
            <person name="Long H."/>
            <person name="Ramasamy R.K."/>
            <person name="Rodriguez J.C."/>
            <person name="Van S.L."/>
            <person name="Yuan L."/>
            <person name="Wang Z."/>
            <person name="Xia Z."/>
            <person name="Xiao L."/>
            <person name="Anderson O.D."/>
            <person name="Ouyang S."/>
            <person name="Liang Y."/>
            <person name="Zimin A.V."/>
            <person name="Pertea G."/>
            <person name="Qi P."/>
            <person name="Bennetzen J.L."/>
            <person name="Dai X."/>
            <person name="Dawson M.W."/>
            <person name="Muller H.G."/>
            <person name="Kugler K."/>
            <person name="Rivarola-Duarte L."/>
            <person name="Spannagl M."/>
            <person name="Mayer K.F.X."/>
            <person name="Lu F.H."/>
            <person name="Bevan M.W."/>
            <person name="Leroy P."/>
            <person name="Li P."/>
            <person name="You F.M."/>
            <person name="Sun Q."/>
            <person name="Liu Z."/>
            <person name="Lyons E."/>
            <person name="Wicker T."/>
            <person name="Salzberg S.L."/>
            <person name="Devos K.M."/>
            <person name="Dvorak J."/>
        </authorList>
    </citation>
    <scope>NUCLEOTIDE SEQUENCE [LARGE SCALE GENOMIC DNA]</scope>
    <source>
        <strain evidence="2">cv. AL8/78</strain>
    </source>
</reference>
<dbReference type="Proteomes" id="UP000015105">
    <property type="component" value="Chromosome 7D"/>
</dbReference>
<dbReference type="EnsemblPlants" id="AET7Gv20911600.9">
    <property type="protein sequence ID" value="AET7Gv20911600.9"/>
    <property type="gene ID" value="AET7Gv20911600"/>
</dbReference>
<reference evidence="2" key="4">
    <citation type="submission" date="2019-03" db="UniProtKB">
        <authorList>
            <consortium name="EnsemblPlants"/>
        </authorList>
    </citation>
    <scope>IDENTIFICATION</scope>
</reference>
<protein>
    <submittedName>
        <fullName evidence="2">Uncharacterized protein</fullName>
    </submittedName>
</protein>
<sequence>TKCSSFIMFVWNVTFVPLVTMMSTSGNLYWIGHTQFLFRSLLMLTSFSFSGRRLCGMRTQWKCSINPKQRKCPILWRSSQGIRNPSWFTAQATCGRHSL</sequence>
<evidence type="ECO:0000256" key="1">
    <source>
        <dbReference type="SAM" id="Phobius"/>
    </source>
</evidence>
<accession>A0A453SDR2</accession>
<keyword evidence="1" id="KW-0472">Membrane</keyword>
<keyword evidence="1" id="KW-1133">Transmembrane helix</keyword>
<reference evidence="2" key="5">
    <citation type="journal article" date="2021" name="G3 (Bethesda)">
        <title>Aegilops tauschii genome assembly Aet v5.0 features greater sequence contiguity and improved annotation.</title>
        <authorList>
            <person name="Wang L."/>
            <person name="Zhu T."/>
            <person name="Rodriguez J.C."/>
            <person name="Deal K.R."/>
            <person name="Dubcovsky J."/>
            <person name="McGuire P.E."/>
            <person name="Lux T."/>
            <person name="Spannagl M."/>
            <person name="Mayer K.F.X."/>
            <person name="Baldrich P."/>
            <person name="Meyers B.C."/>
            <person name="Huo N."/>
            <person name="Gu Y.Q."/>
            <person name="Zhou H."/>
            <person name="Devos K.M."/>
            <person name="Bennetzen J.L."/>
            <person name="Unver T."/>
            <person name="Budak H."/>
            <person name="Gulick P.J."/>
            <person name="Galiba G."/>
            <person name="Kalapos B."/>
            <person name="Nelson D.R."/>
            <person name="Li P."/>
            <person name="You F.M."/>
            <person name="Luo M.C."/>
            <person name="Dvorak J."/>
        </authorList>
    </citation>
    <scope>NUCLEOTIDE SEQUENCE [LARGE SCALE GENOMIC DNA]</scope>
    <source>
        <strain evidence="2">cv. AL8/78</strain>
    </source>
</reference>
<dbReference type="AlphaFoldDB" id="A0A453SDR2"/>